<dbReference type="AlphaFoldDB" id="A0A2R8CED9"/>
<reference evidence="3" key="1">
    <citation type="submission" date="2018-03" db="EMBL/GenBank/DDBJ databases">
        <authorList>
            <person name="Rodrigo-Torres L."/>
            <person name="Arahal R. D."/>
            <person name="Lucena T."/>
        </authorList>
    </citation>
    <scope>NUCLEOTIDE SEQUENCE [LARGE SCALE GENOMIC DNA]</scope>
    <source>
        <strain evidence="3">CECT 7615</strain>
    </source>
</reference>
<protein>
    <submittedName>
        <fullName evidence="2">Uncharacterized protein</fullName>
    </submittedName>
</protein>
<name>A0A2R8CED9_9RHOB</name>
<sequence length="102" mass="11171">MIRLATAASLAAALLATPVAAADTKEQSCEYQAQVVKAVQKARLDRVKERDVAKSVAATEPTWPDNYNAAIPLIAPWVYEQKMSTVRKEDLGAAWLELCLKQ</sequence>
<keyword evidence="3" id="KW-1185">Reference proteome</keyword>
<keyword evidence="1" id="KW-0732">Signal</keyword>
<feature type="signal peptide" evidence="1">
    <location>
        <begin position="1"/>
        <end position="21"/>
    </location>
</feature>
<dbReference type="RefSeq" id="WP_108791633.1">
    <property type="nucleotide sequence ID" value="NZ_ONZG01000013.1"/>
</dbReference>
<dbReference type="Proteomes" id="UP000244898">
    <property type="component" value="Unassembled WGS sequence"/>
</dbReference>
<accession>A0A2R8CED9</accession>
<gene>
    <name evidence="2" type="ORF">TRM7615_04341</name>
</gene>
<dbReference type="EMBL" id="ONZG01000013">
    <property type="protein sequence ID" value="SPJ30806.1"/>
    <property type="molecule type" value="Genomic_DNA"/>
</dbReference>
<evidence type="ECO:0000256" key="1">
    <source>
        <dbReference type="SAM" id="SignalP"/>
    </source>
</evidence>
<proteinExistence type="predicted"/>
<organism evidence="2 3">
    <name type="scientific">Falsiruegeria mediterranea M17</name>
    <dbReference type="NCBI Taxonomy" id="1200281"/>
    <lineage>
        <taxon>Bacteria</taxon>
        <taxon>Pseudomonadati</taxon>
        <taxon>Pseudomonadota</taxon>
        <taxon>Alphaproteobacteria</taxon>
        <taxon>Rhodobacterales</taxon>
        <taxon>Roseobacteraceae</taxon>
        <taxon>Falsiruegeria</taxon>
    </lineage>
</organism>
<dbReference type="OrthoDB" id="7726473at2"/>
<evidence type="ECO:0000313" key="2">
    <source>
        <dbReference type="EMBL" id="SPJ30806.1"/>
    </source>
</evidence>
<evidence type="ECO:0000313" key="3">
    <source>
        <dbReference type="Proteomes" id="UP000244898"/>
    </source>
</evidence>
<feature type="chain" id="PRO_5015350767" evidence="1">
    <location>
        <begin position="22"/>
        <end position="102"/>
    </location>
</feature>